<sequence length="337" mass="36398">MAAESVMDTCPSPELSDSRKRPLDGDAENGTTKRSHYGGSKNVFTRCEVCLEAGGHYFKTSLKGGQVNCVIKQHVNLQLKQASYAVIFTQHLPWQGEKVEISCVEAVLGRRIREICFGGDTSYHFKILVPSTAAGAIIGKGGETIAQLQKDAGTRIKMSKANDFYPGTSERICLITGTVDSIMKAVKFIMEKIRDKPDMPYDRSAAEDIQLKILVPNTTAGMIIGKGGNYVKQIKEDSGSYVQLSQKAKDQILQERCITVIGDMECNAKACEMILEKIVEDPLSGSCLNVSYAHITGPVANNCPTGSPFANFGGQRTPAGSFGSTASLNMAVTGSMY</sequence>
<comment type="caution">
    <text evidence="5">The sequence shown here is derived from an EMBL/GenBank/DDBJ whole genome shotgun (WGS) entry which is preliminary data.</text>
</comment>
<evidence type="ECO:0000256" key="2">
    <source>
        <dbReference type="PROSITE-ProRule" id="PRU00117"/>
    </source>
</evidence>
<keyword evidence="2" id="KW-0694">RNA-binding</keyword>
<keyword evidence="6" id="KW-1185">Reference proteome</keyword>
<dbReference type="SMART" id="SM00322">
    <property type="entry name" value="KH"/>
    <property type="match status" value="2"/>
</dbReference>
<dbReference type="InterPro" id="IPR004088">
    <property type="entry name" value="KH_dom_type_1"/>
</dbReference>
<dbReference type="GO" id="GO:0003723">
    <property type="term" value="F:RNA binding"/>
    <property type="evidence" value="ECO:0007669"/>
    <property type="project" value="UniProtKB-UniRule"/>
</dbReference>
<feature type="region of interest" description="Disordered" evidence="3">
    <location>
        <begin position="1"/>
        <end position="35"/>
    </location>
</feature>
<dbReference type="OrthoDB" id="441329at2759"/>
<evidence type="ECO:0000256" key="3">
    <source>
        <dbReference type="SAM" id="MobiDB-lite"/>
    </source>
</evidence>
<dbReference type="GO" id="GO:0010468">
    <property type="term" value="P:regulation of gene expression"/>
    <property type="evidence" value="ECO:0007669"/>
    <property type="project" value="UniProtKB-ARBA"/>
</dbReference>
<dbReference type="AlphaFoldDB" id="A0A6L2PP24"/>
<dbReference type="EMBL" id="BLKM01008000">
    <property type="protein sequence ID" value="GFG32205.1"/>
    <property type="molecule type" value="Genomic_DNA"/>
</dbReference>
<name>A0A6L2PP24_COPFO</name>
<evidence type="ECO:0000313" key="5">
    <source>
        <dbReference type="EMBL" id="GFG32205.1"/>
    </source>
</evidence>
<proteinExistence type="predicted"/>
<protein>
    <recommendedName>
        <fullName evidence="4">K Homology domain-containing protein</fullName>
    </recommendedName>
</protein>
<accession>A0A6L2PP24</accession>
<dbReference type="CDD" id="cd22435">
    <property type="entry name" value="KH-I_NOVA_rpt1"/>
    <property type="match status" value="1"/>
</dbReference>
<dbReference type="InterPro" id="IPR047275">
    <property type="entry name" value="KH-I_NOVA_rpt1"/>
</dbReference>
<dbReference type="SUPFAM" id="SSF54791">
    <property type="entry name" value="Eukaryotic type KH-domain (KH-domain type I)"/>
    <property type="match status" value="2"/>
</dbReference>
<organism evidence="5 6">
    <name type="scientific">Coptotermes formosanus</name>
    <name type="common">Formosan subterranean termite</name>
    <dbReference type="NCBI Taxonomy" id="36987"/>
    <lineage>
        <taxon>Eukaryota</taxon>
        <taxon>Metazoa</taxon>
        <taxon>Ecdysozoa</taxon>
        <taxon>Arthropoda</taxon>
        <taxon>Hexapoda</taxon>
        <taxon>Insecta</taxon>
        <taxon>Pterygota</taxon>
        <taxon>Neoptera</taxon>
        <taxon>Polyneoptera</taxon>
        <taxon>Dictyoptera</taxon>
        <taxon>Blattodea</taxon>
        <taxon>Blattoidea</taxon>
        <taxon>Termitoidae</taxon>
        <taxon>Rhinotermitidae</taxon>
        <taxon>Coptotermes</taxon>
    </lineage>
</organism>
<feature type="domain" description="K Homology" evidence="4">
    <location>
        <begin position="121"/>
        <end position="194"/>
    </location>
</feature>
<dbReference type="PROSITE" id="PS50084">
    <property type="entry name" value="KH_TYPE_1"/>
    <property type="match status" value="2"/>
</dbReference>
<gene>
    <name evidence="5" type="ORF">Cfor_04577</name>
</gene>
<dbReference type="InterPro" id="IPR036612">
    <property type="entry name" value="KH_dom_type_1_sf"/>
</dbReference>
<feature type="domain" description="K Homology" evidence="4">
    <location>
        <begin position="207"/>
        <end position="279"/>
    </location>
</feature>
<dbReference type="Proteomes" id="UP000502823">
    <property type="component" value="Unassembled WGS sequence"/>
</dbReference>
<dbReference type="FunFam" id="3.30.1370.10:FF:000022">
    <property type="entry name" value="RNA-binding protein Nova-1 isoform 1"/>
    <property type="match status" value="1"/>
</dbReference>
<evidence type="ECO:0000259" key="4">
    <source>
        <dbReference type="SMART" id="SM00322"/>
    </source>
</evidence>
<dbReference type="Pfam" id="PF00013">
    <property type="entry name" value="KH_1"/>
    <property type="match status" value="2"/>
</dbReference>
<dbReference type="InterPro" id="IPR047276">
    <property type="entry name" value="KH-I_NOVA_rpt2"/>
</dbReference>
<keyword evidence="1" id="KW-0677">Repeat</keyword>
<dbReference type="InParanoid" id="A0A6L2PP24"/>
<dbReference type="CDD" id="cd22436">
    <property type="entry name" value="KH-I_NOVA_rpt2"/>
    <property type="match status" value="1"/>
</dbReference>
<dbReference type="PANTHER" id="PTHR10288">
    <property type="entry name" value="KH DOMAIN CONTAINING RNA BINDING PROTEIN"/>
    <property type="match status" value="1"/>
</dbReference>
<dbReference type="Gene3D" id="3.30.1370.10">
    <property type="entry name" value="K Homology domain, type 1"/>
    <property type="match status" value="2"/>
</dbReference>
<evidence type="ECO:0000256" key="1">
    <source>
        <dbReference type="ARBA" id="ARBA00022737"/>
    </source>
</evidence>
<dbReference type="InterPro" id="IPR004087">
    <property type="entry name" value="KH_dom"/>
</dbReference>
<reference evidence="6" key="1">
    <citation type="submission" date="2020-01" db="EMBL/GenBank/DDBJ databases">
        <title>Draft genome sequence of the Termite Coptotermes fromosanus.</title>
        <authorList>
            <person name="Itakura S."/>
            <person name="Yosikawa Y."/>
            <person name="Umezawa K."/>
        </authorList>
    </citation>
    <scope>NUCLEOTIDE SEQUENCE [LARGE SCALE GENOMIC DNA]</scope>
</reference>
<evidence type="ECO:0000313" key="6">
    <source>
        <dbReference type="Proteomes" id="UP000502823"/>
    </source>
</evidence>